<evidence type="ECO:0000313" key="3">
    <source>
        <dbReference type="EMBL" id="KAL3842298.1"/>
    </source>
</evidence>
<feature type="coiled-coil region" evidence="1">
    <location>
        <begin position="27"/>
        <end position="70"/>
    </location>
</feature>
<sequence>MATERQMIKEYRAMGSEDLGYEGDRLAAFIEERIKEWKAEKAAETARITAEKAGEREKELELAKIAAERETQKELELAKITAGQELARLTHALEMEKVRVGAGANDRDAASTSSGTNGRPFIDHRMVQINMPRFNDKEEAIDDFLVQFEKLAKAHQVPEQHWAINVSAFLQGATR</sequence>
<evidence type="ECO:0000313" key="2">
    <source>
        <dbReference type="EMBL" id="KAL3842297.1"/>
    </source>
</evidence>
<reference evidence="2 4" key="1">
    <citation type="submission" date="2024-11" db="EMBL/GenBank/DDBJ databases">
        <title>Chromosome-level genome assembly of the freshwater bivalve Anodonta woodiana.</title>
        <authorList>
            <person name="Chen X."/>
        </authorList>
    </citation>
    <scope>NUCLEOTIDE SEQUENCE [LARGE SCALE GENOMIC DNA]</scope>
    <source>
        <strain evidence="2">MN2024</strain>
        <tissue evidence="2">Gills</tissue>
    </source>
</reference>
<comment type="caution">
    <text evidence="2">The sequence shown here is derived from an EMBL/GenBank/DDBJ whole genome shotgun (WGS) entry which is preliminary data.</text>
</comment>
<dbReference type="Proteomes" id="UP001634394">
    <property type="component" value="Unassembled WGS sequence"/>
</dbReference>
<proteinExistence type="predicted"/>
<name>A0ABD3TYX1_SINWO</name>
<protein>
    <submittedName>
        <fullName evidence="2">Uncharacterized protein</fullName>
    </submittedName>
</protein>
<dbReference type="EMBL" id="JBJQND010000017">
    <property type="protein sequence ID" value="KAL3842297.1"/>
    <property type="molecule type" value="Genomic_DNA"/>
</dbReference>
<keyword evidence="1" id="KW-0175">Coiled coil</keyword>
<dbReference type="EMBL" id="JBJQND010000017">
    <property type="protein sequence ID" value="KAL3842298.1"/>
    <property type="molecule type" value="Genomic_DNA"/>
</dbReference>
<organism evidence="2 4">
    <name type="scientific">Sinanodonta woodiana</name>
    <name type="common">Chinese pond mussel</name>
    <name type="synonym">Anodonta woodiana</name>
    <dbReference type="NCBI Taxonomy" id="1069815"/>
    <lineage>
        <taxon>Eukaryota</taxon>
        <taxon>Metazoa</taxon>
        <taxon>Spiralia</taxon>
        <taxon>Lophotrochozoa</taxon>
        <taxon>Mollusca</taxon>
        <taxon>Bivalvia</taxon>
        <taxon>Autobranchia</taxon>
        <taxon>Heteroconchia</taxon>
        <taxon>Palaeoheterodonta</taxon>
        <taxon>Unionida</taxon>
        <taxon>Unionoidea</taxon>
        <taxon>Unionidae</taxon>
        <taxon>Unioninae</taxon>
        <taxon>Sinanodonta</taxon>
    </lineage>
</organism>
<gene>
    <name evidence="2" type="ORF">ACJMK2_020327</name>
    <name evidence="3" type="ORF">ACJMK2_020328</name>
</gene>
<evidence type="ECO:0000313" key="4">
    <source>
        <dbReference type="Proteomes" id="UP001634394"/>
    </source>
</evidence>
<evidence type="ECO:0000256" key="1">
    <source>
        <dbReference type="SAM" id="Coils"/>
    </source>
</evidence>
<dbReference type="AlphaFoldDB" id="A0ABD3TYX1"/>
<keyword evidence="4" id="KW-1185">Reference proteome</keyword>
<accession>A0ABD3TYX1</accession>